<comment type="caution">
    <text evidence="9">The sequence shown here is derived from an EMBL/GenBank/DDBJ whole genome shotgun (WGS) entry which is preliminary data.</text>
</comment>
<proteinExistence type="inferred from homology"/>
<dbReference type="RefSeq" id="WP_394481643.1">
    <property type="nucleotide sequence ID" value="NZ_JBIGHV010000007.1"/>
</dbReference>
<comment type="similarity">
    <text evidence="2">Belongs to the TrbI/VirB10 family.</text>
</comment>
<evidence type="ECO:0000256" key="2">
    <source>
        <dbReference type="ARBA" id="ARBA00010265"/>
    </source>
</evidence>
<organism evidence="9 10">
    <name type="scientific">Pelomonas parva</name>
    <dbReference type="NCBI Taxonomy" id="3299032"/>
    <lineage>
        <taxon>Bacteria</taxon>
        <taxon>Pseudomonadati</taxon>
        <taxon>Pseudomonadota</taxon>
        <taxon>Betaproteobacteria</taxon>
        <taxon>Burkholderiales</taxon>
        <taxon>Sphaerotilaceae</taxon>
        <taxon>Roseateles</taxon>
    </lineage>
</organism>
<dbReference type="Gene3D" id="2.40.128.260">
    <property type="entry name" value="Type IV secretion system, VirB10/TraB/TrbI"/>
    <property type="match status" value="2"/>
</dbReference>
<dbReference type="InterPro" id="IPR042217">
    <property type="entry name" value="T4SS_VirB10/TrbI"/>
</dbReference>
<feature type="region of interest" description="Disordered" evidence="7">
    <location>
        <begin position="1"/>
        <end position="27"/>
    </location>
</feature>
<evidence type="ECO:0000256" key="5">
    <source>
        <dbReference type="ARBA" id="ARBA00022989"/>
    </source>
</evidence>
<gene>
    <name evidence="9" type="primary">virB10</name>
    <name evidence="9" type="ORF">ACG00Y_19280</name>
</gene>
<feature type="region of interest" description="Disordered" evidence="7">
    <location>
        <begin position="75"/>
        <end position="113"/>
    </location>
</feature>
<dbReference type="Proteomes" id="UP001606210">
    <property type="component" value="Unassembled WGS sequence"/>
</dbReference>
<evidence type="ECO:0000256" key="8">
    <source>
        <dbReference type="SAM" id="Phobius"/>
    </source>
</evidence>
<dbReference type="NCBIfam" id="NF038091">
    <property type="entry name" value="T4SS_VirB10"/>
    <property type="match status" value="1"/>
</dbReference>
<dbReference type="EMBL" id="JBIGHV010000007">
    <property type="protein sequence ID" value="MFG6432072.1"/>
    <property type="molecule type" value="Genomic_DNA"/>
</dbReference>
<keyword evidence="3" id="KW-1003">Cell membrane</keyword>
<dbReference type="Pfam" id="PF03743">
    <property type="entry name" value="TrbI"/>
    <property type="match status" value="1"/>
</dbReference>
<name>A0ABW7FA21_9BURK</name>
<dbReference type="InterPro" id="IPR005498">
    <property type="entry name" value="T4SS_VirB10/TraB/TrbI"/>
</dbReference>
<feature type="compositionally biased region" description="Low complexity" evidence="7">
    <location>
        <begin position="1"/>
        <end position="12"/>
    </location>
</feature>
<evidence type="ECO:0000256" key="1">
    <source>
        <dbReference type="ARBA" id="ARBA00004162"/>
    </source>
</evidence>
<evidence type="ECO:0000256" key="4">
    <source>
        <dbReference type="ARBA" id="ARBA00022692"/>
    </source>
</evidence>
<accession>A0ABW7FA21</accession>
<evidence type="ECO:0000256" key="7">
    <source>
        <dbReference type="SAM" id="MobiDB-lite"/>
    </source>
</evidence>
<feature type="compositionally biased region" description="Polar residues" evidence="7">
    <location>
        <begin position="174"/>
        <end position="188"/>
    </location>
</feature>
<evidence type="ECO:0000256" key="6">
    <source>
        <dbReference type="ARBA" id="ARBA00023136"/>
    </source>
</evidence>
<sequence>MTAGAHDAAPGGHPDGNSRQGDTLAPLPGEFGIPNVAAPKKAALSTKGLLAVALLIVSLVAVSAFAIKRYSTIRSNPDAQGRKQTRDIPTAAATEPRKLEMPAQQASATKTTPELKVPAITPTEEELAEPLGIRHTGDGRQGGKDAKASLPEDAPVMLVSVRPNARQPSEPAHRQTTQNAQNTESTPNEPVDDGTDSTDPITATSRNLQAYQRQLQGLLDNLTKTAEFSTQGSSAADPPSAMLGLPMGRGAVDAGHPPPPGLFGGQLLGTSAPKVHAGMLGTRSLILPKGTAFTCALKTRIISAASGLVGCQVLRNLYSEDGRVLLIERGSHLDGEYRITSVRPGTVRIPVLWTRLRTPLGVTVDLDSPATGMLGESGIDGHVDRRWSERVGAAMLLSLIDDTVKLVIQNQSNDRQGDTFVLPSTTSNTSKLAEKVLDSTINIPPLIYQNQGAIVGIYVARDVDFSSVYELVPTAGNAPDR</sequence>
<evidence type="ECO:0000256" key="3">
    <source>
        <dbReference type="ARBA" id="ARBA00022475"/>
    </source>
</evidence>
<evidence type="ECO:0000313" key="9">
    <source>
        <dbReference type="EMBL" id="MFG6432072.1"/>
    </source>
</evidence>
<dbReference type="InterPro" id="IPR047695">
    <property type="entry name" value="T4SS_VirB10/PtlG"/>
</dbReference>
<keyword evidence="5 8" id="KW-1133">Transmembrane helix</keyword>
<keyword evidence="10" id="KW-1185">Reference proteome</keyword>
<dbReference type="CDD" id="cd16429">
    <property type="entry name" value="VirB10"/>
    <property type="match status" value="1"/>
</dbReference>
<reference evidence="9 10" key="1">
    <citation type="submission" date="2024-08" db="EMBL/GenBank/DDBJ databases">
        <authorList>
            <person name="Lu H."/>
        </authorList>
    </citation>
    <scope>NUCLEOTIDE SEQUENCE [LARGE SCALE GENOMIC DNA]</scope>
    <source>
        <strain evidence="9 10">LYH14W</strain>
    </source>
</reference>
<feature type="transmembrane region" description="Helical" evidence="8">
    <location>
        <begin position="49"/>
        <end position="67"/>
    </location>
</feature>
<keyword evidence="4 8" id="KW-0812">Transmembrane</keyword>
<evidence type="ECO:0000313" key="10">
    <source>
        <dbReference type="Proteomes" id="UP001606210"/>
    </source>
</evidence>
<feature type="region of interest" description="Disordered" evidence="7">
    <location>
        <begin position="125"/>
        <end position="202"/>
    </location>
</feature>
<feature type="compositionally biased region" description="Basic and acidic residues" evidence="7">
    <location>
        <begin position="135"/>
        <end position="147"/>
    </location>
</feature>
<protein>
    <submittedName>
        <fullName evidence="9">Type IV secretion system protein VirB10</fullName>
    </submittedName>
</protein>
<keyword evidence="6 8" id="KW-0472">Membrane</keyword>
<comment type="subcellular location">
    <subcellularLocation>
        <location evidence="1">Cell membrane</location>
        <topology evidence="1">Single-pass membrane protein</topology>
    </subcellularLocation>
</comment>